<reference evidence="1" key="1">
    <citation type="submission" date="2020-05" db="EMBL/GenBank/DDBJ databases">
        <title>Mycena genomes resolve the evolution of fungal bioluminescence.</title>
        <authorList>
            <person name="Tsai I.J."/>
        </authorList>
    </citation>
    <scope>NUCLEOTIDE SEQUENCE</scope>
    <source>
        <strain evidence="1">171206Taipei</strain>
    </source>
</reference>
<dbReference type="RefSeq" id="XP_037216822.1">
    <property type="nucleotide sequence ID" value="XM_037367428.1"/>
</dbReference>
<keyword evidence="2" id="KW-1185">Reference proteome</keyword>
<dbReference type="GO" id="GO:0016787">
    <property type="term" value="F:hydrolase activity"/>
    <property type="evidence" value="ECO:0007669"/>
    <property type="project" value="UniProtKB-KW"/>
</dbReference>
<comment type="caution">
    <text evidence="1">The sequence shown here is derived from an EMBL/GenBank/DDBJ whole genome shotgun (WGS) entry which is preliminary data.</text>
</comment>
<dbReference type="OrthoDB" id="3171351at2759"/>
<dbReference type="Proteomes" id="UP000636479">
    <property type="component" value="Unassembled WGS sequence"/>
</dbReference>
<gene>
    <name evidence="1" type="ORF">MIND_01085700</name>
</gene>
<dbReference type="InterPro" id="IPR027417">
    <property type="entry name" value="P-loop_NTPase"/>
</dbReference>
<accession>A0A8H6S9R9</accession>
<sequence>MEDSPPRKRARSEGTHGCVAIGRHTPDSIHAFFTQLSATTFDMKTLANPANCISVTFPSLLRTSIEMQGPVYTHMGVPIVQEILQQMETLRVSSTLALLATVGAGKSHILALVAGVLFSRGHRVVFIPDGPMIADDKIFWLKLAFALAFADDQQMFHRLSKFTKLEDFVMLARESRDDVYFLVDGFDQLDDEMKQFVKAASGTQILVYTAYALDTGFRRNSWIRIPSGFSQNEYNHWLTHYQDRIPSPVVEPYYSFIEYTSGAVPRLLQPLCRYAGSRLVDAVTMYRNCAFFEDLNDEVDEFVMKSEQWSESQRTRFYQIMNACVTETLPEVRPGANTALWDPKYFYFDNEGRGHTHCGIARDAVIDFLRSVDLSLPTSLFTTDAWYACARSPKIRMRCQAITQICLTRIATGGLSQADATGGAMRIHIFRQTLSFGWMFEQALKTPQGTSSFFCIPGLEVCRFLAGVIVRINPRDKMVHLIPLQITTNSVCSDLATPFFAVVWHKWETAIREEGFNVMHTFVCVDSLLENSKEVMRATAEHREKVKFISPPYTMRSLSAAQLDPKLGRILRPERSLPQDLTKRLP</sequence>
<evidence type="ECO:0000313" key="1">
    <source>
        <dbReference type="EMBL" id="KAF7295459.1"/>
    </source>
</evidence>
<dbReference type="AlphaFoldDB" id="A0A8H6S9R9"/>
<name>A0A8H6S9R9_9AGAR</name>
<proteinExistence type="predicted"/>
<dbReference type="GeneID" id="59349944"/>
<organism evidence="1 2">
    <name type="scientific">Mycena indigotica</name>
    <dbReference type="NCBI Taxonomy" id="2126181"/>
    <lineage>
        <taxon>Eukaryota</taxon>
        <taxon>Fungi</taxon>
        <taxon>Dikarya</taxon>
        <taxon>Basidiomycota</taxon>
        <taxon>Agaricomycotina</taxon>
        <taxon>Agaricomycetes</taxon>
        <taxon>Agaricomycetidae</taxon>
        <taxon>Agaricales</taxon>
        <taxon>Marasmiineae</taxon>
        <taxon>Mycenaceae</taxon>
        <taxon>Mycena</taxon>
    </lineage>
</organism>
<keyword evidence="1" id="KW-0378">Hydrolase</keyword>
<dbReference type="EMBL" id="JACAZF010000009">
    <property type="protein sequence ID" value="KAF7295459.1"/>
    <property type="molecule type" value="Genomic_DNA"/>
</dbReference>
<protein>
    <submittedName>
        <fullName evidence="1">Glycoside hydrolase</fullName>
    </submittedName>
</protein>
<dbReference type="SUPFAM" id="SSF52540">
    <property type="entry name" value="P-loop containing nucleoside triphosphate hydrolases"/>
    <property type="match status" value="1"/>
</dbReference>
<evidence type="ECO:0000313" key="2">
    <source>
        <dbReference type="Proteomes" id="UP000636479"/>
    </source>
</evidence>